<dbReference type="InterPro" id="IPR012854">
    <property type="entry name" value="Cu_amine_oxidase-like_N"/>
</dbReference>
<protein>
    <submittedName>
        <fullName evidence="3">Copper amine oxidase N-terminal domain-containing protein</fullName>
    </submittedName>
</protein>
<dbReference type="SUPFAM" id="SSF55383">
    <property type="entry name" value="Copper amine oxidase, domain N"/>
    <property type="match status" value="2"/>
</dbReference>
<feature type="domain" description="Copper amine oxidase-like N-terminal" evidence="2">
    <location>
        <begin position="43"/>
        <end position="152"/>
    </location>
</feature>
<dbReference type="STRING" id="1123382.SAMN02745221_01707"/>
<dbReference type="OrthoDB" id="1803727at2"/>
<dbReference type="Proteomes" id="UP000242329">
    <property type="component" value="Unassembled WGS sequence"/>
</dbReference>
<feature type="coiled-coil region" evidence="1">
    <location>
        <begin position="216"/>
        <end position="283"/>
    </location>
</feature>
<evidence type="ECO:0000313" key="3">
    <source>
        <dbReference type="EMBL" id="SHH10970.1"/>
    </source>
</evidence>
<proteinExistence type="predicted"/>
<accession>A0A1M5QAM1</accession>
<dbReference type="InterPro" id="IPR010319">
    <property type="entry name" value="Transglutaminase-like_Cys_pept"/>
</dbReference>
<organism evidence="3 4">
    <name type="scientific">Thermosyntropha lipolytica DSM 11003</name>
    <dbReference type="NCBI Taxonomy" id="1123382"/>
    <lineage>
        <taxon>Bacteria</taxon>
        <taxon>Bacillati</taxon>
        <taxon>Bacillota</taxon>
        <taxon>Clostridia</taxon>
        <taxon>Eubacteriales</taxon>
        <taxon>Syntrophomonadaceae</taxon>
        <taxon>Thermosyntropha</taxon>
    </lineage>
</organism>
<reference evidence="4" key="1">
    <citation type="submission" date="2016-11" db="EMBL/GenBank/DDBJ databases">
        <authorList>
            <person name="Varghese N."/>
            <person name="Submissions S."/>
        </authorList>
    </citation>
    <scope>NUCLEOTIDE SEQUENCE [LARGE SCALE GENOMIC DNA]</scope>
    <source>
        <strain evidence="4">DSM 11003</strain>
    </source>
</reference>
<gene>
    <name evidence="3" type="ORF">SAMN02745221_01707</name>
</gene>
<dbReference type="Pfam" id="PF07833">
    <property type="entry name" value="Cu_amine_oxidN1"/>
    <property type="match status" value="1"/>
</dbReference>
<name>A0A1M5QAM1_9FIRM</name>
<dbReference type="InterPro" id="IPR036582">
    <property type="entry name" value="Mao_N_sf"/>
</dbReference>
<dbReference type="Gene3D" id="3.30.457.10">
    <property type="entry name" value="Copper amine oxidase-like, N-terminal domain"/>
    <property type="match status" value="2"/>
</dbReference>
<evidence type="ECO:0000256" key="1">
    <source>
        <dbReference type="SAM" id="Coils"/>
    </source>
</evidence>
<dbReference type="Gene3D" id="3.10.620.30">
    <property type="match status" value="1"/>
</dbReference>
<evidence type="ECO:0000313" key="4">
    <source>
        <dbReference type="Proteomes" id="UP000242329"/>
    </source>
</evidence>
<dbReference type="EMBL" id="FQWY01000031">
    <property type="protein sequence ID" value="SHH10970.1"/>
    <property type="molecule type" value="Genomic_DNA"/>
</dbReference>
<evidence type="ECO:0000259" key="2">
    <source>
        <dbReference type="Pfam" id="PF07833"/>
    </source>
</evidence>
<dbReference type="PANTHER" id="PTHR39327">
    <property type="match status" value="1"/>
</dbReference>
<sequence>MAKKAHFIIAVFILAAVLLPFWPAAAVGLHQAYFTVGKNEFWIDNNRYLMDVYPYIKNSRVYLPLRFAAYAVGLRNENIVWDSNLRTAILIYGDKKVKVKPGSSILYVNEQQIIMDVVPEIYQNRLMLPLRWIAEALGARVEWDGKQQKVTVIYEDKMEDTALIENKENKIEYSADKGEVIVKQYTWEDKYKGEWNWKVNIPQTVYDYYRSKPRRHEELENNYKNDIARLREKENRLNQELEYWYWYYRIYPGDSPQEAAYKYRALNEVIARINREKDKLILEYEQIRSFYQKEAARMIKEGYVPYVTEEVNFKLVAKLAESLVSKFTGSMKDKIEFVASFVQEALPYVPEEGEYPKYPVETLIEGGDCEDKAILLAAFLKAMGYKTALIIFDGDPGHAAVGVECPGAFGSYFEKDGVKYFYIETTNKGWRLGQIPPEYKGKSALVFPVP</sequence>
<keyword evidence="1" id="KW-0175">Coiled coil</keyword>
<dbReference type="PANTHER" id="PTHR39327:SF1">
    <property type="entry name" value="BLR5470 PROTEIN"/>
    <property type="match status" value="1"/>
</dbReference>
<dbReference type="RefSeq" id="WP_073092833.1">
    <property type="nucleotide sequence ID" value="NZ_FQWY01000031.1"/>
</dbReference>
<dbReference type="AlphaFoldDB" id="A0A1M5QAM1"/>
<keyword evidence="4" id="KW-1185">Reference proteome</keyword>